<dbReference type="EMBL" id="BMFJ01000001">
    <property type="protein sequence ID" value="GGE27407.1"/>
    <property type="molecule type" value="Genomic_DNA"/>
</dbReference>
<dbReference type="CDD" id="cd06284">
    <property type="entry name" value="PBP1_LacI-like"/>
    <property type="match status" value="1"/>
</dbReference>
<proteinExistence type="predicted"/>
<dbReference type="SUPFAM" id="SSF47413">
    <property type="entry name" value="lambda repressor-like DNA-binding domains"/>
    <property type="match status" value="1"/>
</dbReference>
<comment type="caution">
    <text evidence="5">The sequence shown here is derived from an EMBL/GenBank/DDBJ whole genome shotgun (WGS) entry which is preliminary data.</text>
</comment>
<gene>
    <name evidence="5" type="ORF">GCM10011360_14640</name>
</gene>
<dbReference type="Gene3D" id="1.10.260.40">
    <property type="entry name" value="lambda repressor-like DNA-binding domains"/>
    <property type="match status" value="1"/>
</dbReference>
<feature type="domain" description="HTH lacI-type" evidence="4">
    <location>
        <begin position="6"/>
        <end position="60"/>
    </location>
</feature>
<dbReference type="Gene3D" id="3.40.50.2300">
    <property type="match status" value="2"/>
</dbReference>
<evidence type="ECO:0000256" key="1">
    <source>
        <dbReference type="ARBA" id="ARBA00023015"/>
    </source>
</evidence>
<reference evidence="6" key="1">
    <citation type="journal article" date="2019" name="Int. J. Syst. Evol. Microbiol.">
        <title>The Global Catalogue of Microorganisms (GCM) 10K type strain sequencing project: providing services to taxonomists for standard genome sequencing and annotation.</title>
        <authorList>
            <consortium name="The Broad Institute Genomics Platform"/>
            <consortium name="The Broad Institute Genome Sequencing Center for Infectious Disease"/>
            <person name="Wu L."/>
            <person name="Ma J."/>
        </authorList>
    </citation>
    <scope>NUCLEOTIDE SEQUENCE [LARGE SCALE GENOMIC DNA]</scope>
    <source>
        <strain evidence="6">CGMCC 1.12664</strain>
    </source>
</reference>
<sequence>MDRKTATIQDVARVAGVSTATVSRTLSKPSVVAATTREAVLSAVAETGYRVNATASNLRRQRTGSIIVLLPNIANPFFSQILAGLASVLTPAQYGMLIADTQSGPDPDQLLGDYLTSGQADGLVLLDGSLSPEVLATPGRPPVVMACEWMGGDLPSVRVENGRGAATAVAHLARLGHRAIGHVTGPRGNVLTESRLDGFREGLASMGLPLRDDWVLEGDFSMDSGAAAARQWLALAERPTALFLASDEMAVGFMGAVQRAGVSVPGDLSVVGFDNIEIAQHLSPALTTIRQPRTLIGVRAAELLLDMIETGTRTGPSDLIEVEFIRRDSVGPPAALAAG</sequence>
<evidence type="ECO:0000259" key="4">
    <source>
        <dbReference type="PROSITE" id="PS50932"/>
    </source>
</evidence>
<dbReference type="PRINTS" id="PR00036">
    <property type="entry name" value="HTHLACI"/>
</dbReference>
<dbReference type="SMART" id="SM00354">
    <property type="entry name" value="HTH_LACI"/>
    <property type="match status" value="1"/>
</dbReference>
<dbReference type="SUPFAM" id="SSF53822">
    <property type="entry name" value="Periplasmic binding protein-like I"/>
    <property type="match status" value="1"/>
</dbReference>
<dbReference type="PANTHER" id="PTHR30146:SF155">
    <property type="entry name" value="ALANINE RACEMASE"/>
    <property type="match status" value="1"/>
</dbReference>
<evidence type="ECO:0000256" key="3">
    <source>
        <dbReference type="ARBA" id="ARBA00023163"/>
    </source>
</evidence>
<keyword evidence="2" id="KW-0238">DNA-binding</keyword>
<evidence type="ECO:0000313" key="5">
    <source>
        <dbReference type="EMBL" id="GGE27407.1"/>
    </source>
</evidence>
<dbReference type="PROSITE" id="PS50932">
    <property type="entry name" value="HTH_LACI_2"/>
    <property type="match status" value="1"/>
</dbReference>
<dbReference type="InterPro" id="IPR046335">
    <property type="entry name" value="LacI/GalR-like_sensor"/>
</dbReference>
<dbReference type="CDD" id="cd01392">
    <property type="entry name" value="HTH_LacI"/>
    <property type="match status" value="1"/>
</dbReference>
<accession>A0A917A4X9</accession>
<dbReference type="Pfam" id="PF00356">
    <property type="entry name" value="LacI"/>
    <property type="match status" value="1"/>
</dbReference>
<name>A0A917A4X9_9RHOB</name>
<dbReference type="RefSeq" id="WP_188477001.1">
    <property type="nucleotide sequence ID" value="NZ_BMFJ01000001.1"/>
</dbReference>
<protein>
    <submittedName>
        <fullName evidence="5">LacI family transcriptional regulator</fullName>
    </submittedName>
</protein>
<dbReference type="Pfam" id="PF13377">
    <property type="entry name" value="Peripla_BP_3"/>
    <property type="match status" value="1"/>
</dbReference>
<organism evidence="5 6">
    <name type="scientific">Primorskyibacter flagellatus</name>
    <dbReference type="NCBI Taxonomy" id="1387277"/>
    <lineage>
        <taxon>Bacteria</taxon>
        <taxon>Pseudomonadati</taxon>
        <taxon>Pseudomonadota</taxon>
        <taxon>Alphaproteobacteria</taxon>
        <taxon>Rhodobacterales</taxon>
        <taxon>Roseobacteraceae</taxon>
        <taxon>Primorskyibacter</taxon>
    </lineage>
</organism>
<dbReference type="InterPro" id="IPR000843">
    <property type="entry name" value="HTH_LacI"/>
</dbReference>
<dbReference type="GO" id="GO:0000976">
    <property type="term" value="F:transcription cis-regulatory region binding"/>
    <property type="evidence" value="ECO:0007669"/>
    <property type="project" value="TreeGrafter"/>
</dbReference>
<evidence type="ECO:0000313" key="6">
    <source>
        <dbReference type="Proteomes" id="UP000612855"/>
    </source>
</evidence>
<dbReference type="AlphaFoldDB" id="A0A917A4X9"/>
<keyword evidence="3" id="KW-0804">Transcription</keyword>
<dbReference type="GO" id="GO:0003700">
    <property type="term" value="F:DNA-binding transcription factor activity"/>
    <property type="evidence" value="ECO:0007669"/>
    <property type="project" value="TreeGrafter"/>
</dbReference>
<dbReference type="PANTHER" id="PTHR30146">
    <property type="entry name" value="LACI-RELATED TRANSCRIPTIONAL REPRESSOR"/>
    <property type="match status" value="1"/>
</dbReference>
<dbReference type="Proteomes" id="UP000612855">
    <property type="component" value="Unassembled WGS sequence"/>
</dbReference>
<keyword evidence="6" id="KW-1185">Reference proteome</keyword>
<dbReference type="InterPro" id="IPR010982">
    <property type="entry name" value="Lambda_DNA-bd_dom_sf"/>
</dbReference>
<dbReference type="InterPro" id="IPR028082">
    <property type="entry name" value="Peripla_BP_I"/>
</dbReference>
<keyword evidence="1" id="KW-0805">Transcription regulation</keyword>
<evidence type="ECO:0000256" key="2">
    <source>
        <dbReference type="ARBA" id="ARBA00023125"/>
    </source>
</evidence>